<reference evidence="2" key="1">
    <citation type="submission" date="2023-01" db="EMBL/GenBank/DDBJ databases">
        <title>Colletotrichum chrysophilum M932 genome sequence.</title>
        <authorList>
            <person name="Baroncelli R."/>
        </authorList>
    </citation>
    <scope>NUCLEOTIDE SEQUENCE</scope>
    <source>
        <strain evidence="2">M932</strain>
    </source>
</reference>
<gene>
    <name evidence="2" type="ORF">CCHR01_04644</name>
</gene>
<dbReference type="EMBL" id="JAQOWY010000069">
    <property type="protein sequence ID" value="KAK1852683.1"/>
    <property type="molecule type" value="Genomic_DNA"/>
</dbReference>
<feature type="region of interest" description="Disordered" evidence="1">
    <location>
        <begin position="368"/>
        <end position="392"/>
    </location>
</feature>
<name>A0AAD9AQC5_9PEZI</name>
<proteinExistence type="predicted"/>
<accession>A0AAD9AQC5</accession>
<evidence type="ECO:0000313" key="3">
    <source>
        <dbReference type="Proteomes" id="UP001243330"/>
    </source>
</evidence>
<feature type="compositionally biased region" description="Polar residues" evidence="1">
    <location>
        <begin position="368"/>
        <end position="383"/>
    </location>
</feature>
<feature type="compositionally biased region" description="Basic and acidic residues" evidence="1">
    <location>
        <begin position="58"/>
        <end position="79"/>
    </location>
</feature>
<sequence>MATPAHRYPGISGGIQNGRLGWAVCSSLLSLLPLFSRFRRPRMLVVDKYPCASPRGKRNVDSLDVEKKAMRGGEEEGGRRKSMGQRANEKATGQLGDIQGSGRPGSAPHLMVSQDQVLFYSDIDRGWRIGAAAAAAQQTSWFDYQCLRKLRAALNREWQAVELFKGQGDMLRVFETAASAPYSSTALTSGYSTSVFSQEQQLHTPLACFPPHLSIGLSGLNLWSATVSGIEAPAGRGASALQLDLRSPPPRYVCTAPSPSIVPCQQHPRQCVTGAASLHIHQSHSLFSQQASCSRAKAPNARQDETGRPILLPHVRRLPVQCLSALLASLGVRLLHHYNLVHYIPASVPRSLSLRALLGATSLSRAGKTTTAVPSQLRQNQCRPMSGKVPLA</sequence>
<feature type="region of interest" description="Disordered" evidence="1">
    <location>
        <begin position="56"/>
        <end position="107"/>
    </location>
</feature>
<organism evidence="2 3">
    <name type="scientific">Colletotrichum chrysophilum</name>
    <dbReference type="NCBI Taxonomy" id="1836956"/>
    <lineage>
        <taxon>Eukaryota</taxon>
        <taxon>Fungi</taxon>
        <taxon>Dikarya</taxon>
        <taxon>Ascomycota</taxon>
        <taxon>Pezizomycotina</taxon>
        <taxon>Sordariomycetes</taxon>
        <taxon>Hypocreomycetidae</taxon>
        <taxon>Glomerellales</taxon>
        <taxon>Glomerellaceae</taxon>
        <taxon>Colletotrichum</taxon>
        <taxon>Colletotrichum gloeosporioides species complex</taxon>
    </lineage>
</organism>
<evidence type="ECO:0000256" key="1">
    <source>
        <dbReference type="SAM" id="MobiDB-lite"/>
    </source>
</evidence>
<evidence type="ECO:0000313" key="2">
    <source>
        <dbReference type="EMBL" id="KAK1852683.1"/>
    </source>
</evidence>
<dbReference type="AlphaFoldDB" id="A0AAD9AQC5"/>
<comment type="caution">
    <text evidence="2">The sequence shown here is derived from an EMBL/GenBank/DDBJ whole genome shotgun (WGS) entry which is preliminary data.</text>
</comment>
<protein>
    <submittedName>
        <fullName evidence="2">Uncharacterized protein</fullName>
    </submittedName>
</protein>
<dbReference type="Proteomes" id="UP001243330">
    <property type="component" value="Unassembled WGS sequence"/>
</dbReference>
<keyword evidence="3" id="KW-1185">Reference proteome</keyword>